<accession>A0A1G7ASC1</accession>
<evidence type="ECO:0000256" key="1">
    <source>
        <dbReference type="SAM" id="MobiDB-lite"/>
    </source>
</evidence>
<dbReference type="Proteomes" id="UP000198949">
    <property type="component" value="Unassembled WGS sequence"/>
</dbReference>
<reference evidence="3" key="1">
    <citation type="submission" date="2016-10" db="EMBL/GenBank/DDBJ databases">
        <authorList>
            <person name="Varghese N."/>
            <person name="Submissions S."/>
        </authorList>
    </citation>
    <scope>NUCLEOTIDE SEQUENCE [LARGE SCALE GENOMIC DNA]</scope>
    <source>
        <strain evidence="3">CGMCC 4.3516</strain>
    </source>
</reference>
<name>A0A1G7ASC1_9ACTN</name>
<keyword evidence="2" id="KW-0238">DNA-binding</keyword>
<proteinExistence type="predicted"/>
<dbReference type="AlphaFoldDB" id="A0A1G7ASC1"/>
<dbReference type="STRING" id="58114.SAMN05216270_11477"/>
<dbReference type="SUPFAM" id="SSF82607">
    <property type="entry name" value="YbaB-like"/>
    <property type="match status" value="1"/>
</dbReference>
<dbReference type="OrthoDB" id="5188590at2"/>
<dbReference type="InterPro" id="IPR004401">
    <property type="entry name" value="YbaB/EbfC"/>
</dbReference>
<dbReference type="RefSeq" id="WP_091039350.1">
    <property type="nucleotide sequence ID" value="NZ_FNAD01000014.1"/>
</dbReference>
<evidence type="ECO:0000313" key="2">
    <source>
        <dbReference type="EMBL" id="SDE16816.1"/>
    </source>
</evidence>
<gene>
    <name evidence="2" type="ORF">SAMN05216270_11477</name>
</gene>
<dbReference type="Gene3D" id="3.30.1310.10">
    <property type="entry name" value="Nucleoid-associated protein YbaB-like domain"/>
    <property type="match status" value="1"/>
</dbReference>
<organism evidence="2 3">
    <name type="scientific">Glycomyces harbinensis</name>
    <dbReference type="NCBI Taxonomy" id="58114"/>
    <lineage>
        <taxon>Bacteria</taxon>
        <taxon>Bacillati</taxon>
        <taxon>Actinomycetota</taxon>
        <taxon>Actinomycetes</taxon>
        <taxon>Glycomycetales</taxon>
        <taxon>Glycomycetaceae</taxon>
        <taxon>Glycomyces</taxon>
    </lineage>
</organism>
<dbReference type="EMBL" id="FNAD01000014">
    <property type="protein sequence ID" value="SDE16816.1"/>
    <property type="molecule type" value="Genomic_DNA"/>
</dbReference>
<feature type="compositionally biased region" description="Low complexity" evidence="1">
    <location>
        <begin position="9"/>
        <end position="24"/>
    </location>
</feature>
<dbReference type="GO" id="GO:0003677">
    <property type="term" value="F:DNA binding"/>
    <property type="evidence" value="ECO:0007669"/>
    <property type="project" value="UniProtKB-KW"/>
</dbReference>
<sequence>MPEGEEAAQRLAQSRAALAQAGAAPEENQARPVTAESANGLVSVTLGVEGRVELINVEPKAFKEGSDFIAEHVLLAVNDALDQRAAMVGTEEPVLDLEAVDQSIAEIQDASLARFGAMSASITQVMGKLGSAGRGV</sequence>
<dbReference type="InterPro" id="IPR036894">
    <property type="entry name" value="YbaB-like_sf"/>
</dbReference>
<protein>
    <submittedName>
        <fullName evidence="2">Conserved DNA-binding protein YbaB</fullName>
    </submittedName>
</protein>
<keyword evidence="3" id="KW-1185">Reference proteome</keyword>
<dbReference type="Pfam" id="PF02575">
    <property type="entry name" value="YbaB_DNA_bd"/>
    <property type="match status" value="1"/>
</dbReference>
<feature type="region of interest" description="Disordered" evidence="1">
    <location>
        <begin position="1"/>
        <end position="35"/>
    </location>
</feature>
<evidence type="ECO:0000313" key="3">
    <source>
        <dbReference type="Proteomes" id="UP000198949"/>
    </source>
</evidence>